<gene>
    <name evidence="1" type="ORF">IW261DRAFT_663560</name>
</gene>
<dbReference type="EMBL" id="JAUEPR010000030">
    <property type="protein sequence ID" value="KAK0473942.1"/>
    <property type="molecule type" value="Genomic_DNA"/>
</dbReference>
<evidence type="ECO:0000313" key="1">
    <source>
        <dbReference type="EMBL" id="KAK0473942.1"/>
    </source>
</evidence>
<evidence type="ECO:0000313" key="2">
    <source>
        <dbReference type="Proteomes" id="UP001175227"/>
    </source>
</evidence>
<organism evidence="1 2">
    <name type="scientific">Armillaria novae-zelandiae</name>
    <dbReference type="NCBI Taxonomy" id="153914"/>
    <lineage>
        <taxon>Eukaryota</taxon>
        <taxon>Fungi</taxon>
        <taxon>Dikarya</taxon>
        <taxon>Basidiomycota</taxon>
        <taxon>Agaricomycotina</taxon>
        <taxon>Agaricomycetes</taxon>
        <taxon>Agaricomycetidae</taxon>
        <taxon>Agaricales</taxon>
        <taxon>Marasmiineae</taxon>
        <taxon>Physalacriaceae</taxon>
        <taxon>Armillaria</taxon>
    </lineage>
</organism>
<dbReference type="AlphaFoldDB" id="A0AA39NXZ2"/>
<sequence length="79" mass="8577">MATCSTSSHRMSQIDGAISTAVNRVRFSLQDIDPVVDAVGAEKTGYRFSSGFLARHDNEGPQTGLHLVSQMKGRFTDFA</sequence>
<dbReference type="Proteomes" id="UP001175227">
    <property type="component" value="Unassembled WGS sequence"/>
</dbReference>
<proteinExistence type="predicted"/>
<comment type="caution">
    <text evidence="1">The sequence shown here is derived from an EMBL/GenBank/DDBJ whole genome shotgun (WGS) entry which is preliminary data.</text>
</comment>
<name>A0AA39NXZ2_9AGAR</name>
<accession>A0AA39NXZ2</accession>
<reference evidence="1" key="1">
    <citation type="submission" date="2023-06" db="EMBL/GenBank/DDBJ databases">
        <authorList>
            <consortium name="Lawrence Berkeley National Laboratory"/>
            <person name="Ahrendt S."/>
            <person name="Sahu N."/>
            <person name="Indic B."/>
            <person name="Wong-Bajracharya J."/>
            <person name="Merenyi Z."/>
            <person name="Ke H.-M."/>
            <person name="Monk M."/>
            <person name="Kocsube S."/>
            <person name="Drula E."/>
            <person name="Lipzen A."/>
            <person name="Balint B."/>
            <person name="Henrissat B."/>
            <person name="Andreopoulos B."/>
            <person name="Martin F.M."/>
            <person name="Harder C.B."/>
            <person name="Rigling D."/>
            <person name="Ford K.L."/>
            <person name="Foster G.D."/>
            <person name="Pangilinan J."/>
            <person name="Papanicolaou A."/>
            <person name="Barry K."/>
            <person name="LaButti K."/>
            <person name="Viragh M."/>
            <person name="Koriabine M."/>
            <person name="Yan M."/>
            <person name="Riley R."/>
            <person name="Champramary S."/>
            <person name="Plett K.L."/>
            <person name="Tsai I.J."/>
            <person name="Slot J."/>
            <person name="Sipos G."/>
            <person name="Plett J."/>
            <person name="Nagy L.G."/>
            <person name="Grigoriev I.V."/>
        </authorList>
    </citation>
    <scope>NUCLEOTIDE SEQUENCE</scope>
    <source>
        <strain evidence="1">ICMP 16352</strain>
    </source>
</reference>
<protein>
    <submittedName>
        <fullName evidence="1">Uncharacterized protein</fullName>
    </submittedName>
</protein>
<keyword evidence="2" id="KW-1185">Reference proteome</keyword>